<evidence type="ECO:0000313" key="3">
    <source>
        <dbReference type="Proteomes" id="UP000193642"/>
    </source>
</evidence>
<dbReference type="Proteomes" id="UP000193642">
    <property type="component" value="Unassembled WGS sequence"/>
</dbReference>
<feature type="compositionally biased region" description="Low complexity" evidence="1">
    <location>
        <begin position="1"/>
        <end position="24"/>
    </location>
</feature>
<feature type="compositionally biased region" description="Low complexity" evidence="1">
    <location>
        <begin position="90"/>
        <end position="110"/>
    </location>
</feature>
<keyword evidence="3" id="KW-1185">Reference proteome</keyword>
<dbReference type="OrthoDB" id="10383755at2759"/>
<organism evidence="2 3">
    <name type="scientific">Rhizoclosmatium globosum</name>
    <dbReference type="NCBI Taxonomy" id="329046"/>
    <lineage>
        <taxon>Eukaryota</taxon>
        <taxon>Fungi</taxon>
        <taxon>Fungi incertae sedis</taxon>
        <taxon>Chytridiomycota</taxon>
        <taxon>Chytridiomycota incertae sedis</taxon>
        <taxon>Chytridiomycetes</taxon>
        <taxon>Chytridiales</taxon>
        <taxon>Chytriomycetaceae</taxon>
        <taxon>Rhizoclosmatium</taxon>
    </lineage>
</organism>
<feature type="compositionally biased region" description="Polar residues" evidence="1">
    <location>
        <begin position="131"/>
        <end position="145"/>
    </location>
</feature>
<evidence type="ECO:0000313" key="2">
    <source>
        <dbReference type="EMBL" id="ORY37956.1"/>
    </source>
</evidence>
<feature type="compositionally biased region" description="Basic and acidic residues" evidence="1">
    <location>
        <begin position="179"/>
        <end position="204"/>
    </location>
</feature>
<feature type="region of interest" description="Disordered" evidence="1">
    <location>
        <begin position="179"/>
        <end position="219"/>
    </location>
</feature>
<feature type="region of interest" description="Disordered" evidence="1">
    <location>
        <begin position="1"/>
        <end position="63"/>
    </location>
</feature>
<evidence type="ECO:0000256" key="1">
    <source>
        <dbReference type="SAM" id="MobiDB-lite"/>
    </source>
</evidence>
<dbReference type="AlphaFoldDB" id="A0A1Y2BT90"/>
<accession>A0A1Y2BT90</accession>
<comment type="caution">
    <text evidence="2">The sequence shown here is derived from an EMBL/GenBank/DDBJ whole genome shotgun (WGS) entry which is preliminary data.</text>
</comment>
<gene>
    <name evidence="2" type="ORF">BCR33DRAFT_741955</name>
</gene>
<dbReference type="EMBL" id="MCGO01000047">
    <property type="protein sequence ID" value="ORY37956.1"/>
    <property type="molecule type" value="Genomic_DNA"/>
</dbReference>
<reference evidence="2 3" key="1">
    <citation type="submission" date="2016-07" db="EMBL/GenBank/DDBJ databases">
        <title>Pervasive Adenine N6-methylation of Active Genes in Fungi.</title>
        <authorList>
            <consortium name="DOE Joint Genome Institute"/>
            <person name="Mondo S.J."/>
            <person name="Dannebaum R.O."/>
            <person name="Kuo R.C."/>
            <person name="Labutti K."/>
            <person name="Haridas S."/>
            <person name="Kuo A."/>
            <person name="Salamov A."/>
            <person name="Ahrendt S.R."/>
            <person name="Lipzen A."/>
            <person name="Sullivan W."/>
            <person name="Andreopoulos W.B."/>
            <person name="Clum A."/>
            <person name="Lindquist E."/>
            <person name="Daum C."/>
            <person name="Ramamoorthy G.K."/>
            <person name="Gryganskyi A."/>
            <person name="Culley D."/>
            <person name="Magnuson J.K."/>
            <person name="James T.Y."/>
            <person name="O'Malley M.A."/>
            <person name="Stajich J.E."/>
            <person name="Spatafora J.W."/>
            <person name="Visel A."/>
            <person name="Grigoriev I.V."/>
        </authorList>
    </citation>
    <scope>NUCLEOTIDE SEQUENCE [LARGE SCALE GENOMIC DNA]</scope>
    <source>
        <strain evidence="2 3">JEL800</strain>
    </source>
</reference>
<proteinExistence type="predicted"/>
<protein>
    <submittedName>
        <fullName evidence="2">Uncharacterized protein</fullName>
    </submittedName>
</protein>
<sequence>MTYGSSGSSSSSGSNSSAAAAASDSDSDSVFVGGAEVLGPEDDDDIFVPPASAPVTVTPPAPPPVVVAPPVPVTVTKPVSAQPAASMARSKTMPTKAATTAAPSSSTPELTTRRPELKDLKFKKADPKSIPPTQSTAPLRKTASSVAPPPPAPKPLDVLGYADEVATRAKKEEERLKKIKMEAERNREQKAQLDLKKQKDERAASETQLTPREREYMMRQIPSAEERELAYKKSVEKYVGHYLDLHRQGTKIQEFEEVLRMETVPSSKFEAQLARDRAELLADVLSNSC</sequence>
<feature type="region of interest" description="Disordered" evidence="1">
    <location>
        <begin position="80"/>
        <end position="160"/>
    </location>
</feature>
<name>A0A1Y2BT90_9FUNG</name>
<feature type="compositionally biased region" description="Basic and acidic residues" evidence="1">
    <location>
        <begin position="111"/>
        <end position="127"/>
    </location>
</feature>